<feature type="transmembrane region" description="Helical" evidence="1">
    <location>
        <begin position="39"/>
        <end position="56"/>
    </location>
</feature>
<dbReference type="AlphaFoldDB" id="A0A9Y1FK48"/>
<protein>
    <submittedName>
        <fullName evidence="2">Uncharacterized protein</fullName>
    </submittedName>
</protein>
<evidence type="ECO:0000313" key="2">
    <source>
        <dbReference type="EMBL" id="UJG40302.1"/>
    </source>
</evidence>
<gene>
    <name evidence="2" type="ORF">K9W45_10730</name>
</gene>
<evidence type="ECO:0000256" key="1">
    <source>
        <dbReference type="SAM" id="Phobius"/>
    </source>
</evidence>
<keyword evidence="1" id="KW-0472">Membrane</keyword>
<proteinExistence type="predicted"/>
<keyword evidence="1" id="KW-0812">Transmembrane</keyword>
<sequence length="66" mass="7514">MPALAIHELRILGEGEEPSGNTTDTNTDILNTFPLDYSLNYSLTAIMFLMTMVIIIRKRKKLFNLI</sequence>
<organism evidence="2">
    <name type="scientific">Candidatus Heimdallarchaeum aukensis</name>
    <dbReference type="NCBI Taxonomy" id="2876573"/>
    <lineage>
        <taxon>Archaea</taxon>
        <taxon>Promethearchaeati</taxon>
        <taxon>Candidatus Heimdallarchaeota</taxon>
        <taxon>Candidatus Heimdallarchaeia (ex Rinke et al. 2021) (nom. nud.)</taxon>
        <taxon>Candidatus Heimdallarchaeales</taxon>
        <taxon>Candidatus Heimdallarchaeaceae</taxon>
        <taxon>Candidatus Heimdallarchaeum</taxon>
    </lineage>
</organism>
<reference evidence="2" key="1">
    <citation type="journal article" date="2022" name="Nat. Microbiol.">
        <title>Unique mobile elements and scalable gene flow at the prokaryote-eukaryote boundary revealed by circularized Asgard archaea genomes.</title>
        <authorList>
            <person name="Wu F."/>
            <person name="Speth D.R."/>
            <person name="Philosof A."/>
            <person name="Cremiere A."/>
            <person name="Narayanan A."/>
            <person name="Barco R.A."/>
            <person name="Connon S.A."/>
            <person name="Amend J.P."/>
            <person name="Antoshechkin I.A."/>
            <person name="Orphan V.J."/>
        </authorList>
    </citation>
    <scope>NUCLEOTIDE SEQUENCE</scope>
    <source>
        <strain evidence="2">PM71</strain>
    </source>
</reference>
<dbReference type="Proteomes" id="UP001201020">
    <property type="component" value="Chromosome"/>
</dbReference>
<accession>A0A9Y1FK48</accession>
<name>A0A9Y1FK48_9ARCH</name>
<keyword evidence="1" id="KW-1133">Transmembrane helix</keyword>
<dbReference type="EMBL" id="CP084166">
    <property type="protein sequence ID" value="UJG40302.1"/>
    <property type="molecule type" value="Genomic_DNA"/>
</dbReference>